<dbReference type="InterPro" id="IPR032710">
    <property type="entry name" value="NTF2-like_dom_sf"/>
</dbReference>
<organism evidence="12 13">
    <name type="scientific">Virgibacillus sediminis</name>
    <dbReference type="NCBI Taxonomy" id="202260"/>
    <lineage>
        <taxon>Bacteria</taxon>
        <taxon>Bacillati</taxon>
        <taxon>Bacillota</taxon>
        <taxon>Bacilli</taxon>
        <taxon>Bacillales</taxon>
        <taxon>Bacillaceae</taxon>
        <taxon>Virgibacillus</taxon>
    </lineage>
</organism>
<evidence type="ECO:0000259" key="11">
    <source>
        <dbReference type="Pfam" id="PF05223"/>
    </source>
</evidence>
<gene>
    <name evidence="12" type="ORF">ACFODW_02700</name>
</gene>
<feature type="domain" description="Penicillin-binding protein transpeptidase" evidence="9">
    <location>
        <begin position="358"/>
        <end position="662"/>
    </location>
</feature>
<dbReference type="SUPFAM" id="SSF54427">
    <property type="entry name" value="NTF2-like"/>
    <property type="match status" value="1"/>
</dbReference>
<feature type="coiled-coil region" evidence="7">
    <location>
        <begin position="191"/>
        <end position="218"/>
    </location>
</feature>
<evidence type="ECO:0000256" key="8">
    <source>
        <dbReference type="SAM" id="SignalP"/>
    </source>
</evidence>
<keyword evidence="5" id="KW-0472">Membrane</keyword>
<dbReference type="Gene3D" id="3.90.1310.10">
    <property type="entry name" value="Penicillin-binding protein 2a (Domain 2)"/>
    <property type="match status" value="1"/>
</dbReference>
<dbReference type="PROSITE" id="PS51257">
    <property type="entry name" value="PROKAR_LIPOPROTEIN"/>
    <property type="match status" value="1"/>
</dbReference>
<dbReference type="PANTHER" id="PTHR30627">
    <property type="entry name" value="PEPTIDOGLYCAN D,D-TRANSPEPTIDASE"/>
    <property type="match status" value="1"/>
</dbReference>
<dbReference type="InterPro" id="IPR001460">
    <property type="entry name" value="PCN-bd_Tpept"/>
</dbReference>
<dbReference type="InterPro" id="IPR050515">
    <property type="entry name" value="Beta-lactam/transpept"/>
</dbReference>
<evidence type="ECO:0000313" key="12">
    <source>
        <dbReference type="EMBL" id="MFC2947275.1"/>
    </source>
</evidence>
<dbReference type="EC" id="3.4.16.4" evidence="4"/>
<keyword evidence="13" id="KW-1185">Reference proteome</keyword>
<sequence length="672" mass="74411">MKKIILFAMLLIIVFLAACSNDQATPNERFDEYVQKWNNMEFSDMYPLHSSEARENFTEDDSTARMEKIYQDLDVTELSVNYEALSEDEIDTALSEGTAEIPYQVEMETIAGPVTFNQTATMVLEGEDSEEGPDWYVQWHPGFIFPQLANGGEISIQTQEPERGEILDRNDMPLALNDLVYNIGVVPERLGENAEQAKEEAADLLQMTTEEIDQALDASWVQPTTFVPLKEIPKEDEQLLQEVIAIDGFSYQETSGRVYPAGEAAAHLTGYLRQVNAEDLENDEEGEYSANDMIGSRGLESLYEEELRGERGVQILAVSEEEQTVIAEKEVQHGEDIKLTIDINMQEQVFNSYEGDKGTSVLLEPKTGETLALVSSPSFDPNEIMYYSSNSLWEDLQEDPQQPLLNRFSATYAPASVIKPITAAIGMQNGTLDPNEGIEIDGLTWSNGEGWGDYEVTRVSESNGPVDLKDALVRSDNIYFAIEALEMGSDTLVSGLEQFGFSESLPYEYPIEASTISNEGTIEGEVLLANTSYGQGEMEMSALHLAATYTPLLNGGNMVKPILLHDEEKGQIWQEGLMTTEQADIINDALRAVVTEGTAAPAQEADFPVSGKTGTAELKLTDEDENSGINSWFVAYPTEGQDLILAMMVEQTQDKESGYAVKKATDLLNELN</sequence>
<dbReference type="EMBL" id="JBHRRZ010000003">
    <property type="protein sequence ID" value="MFC2947275.1"/>
    <property type="molecule type" value="Genomic_DNA"/>
</dbReference>
<comment type="pathway">
    <text evidence="2">Cell wall biogenesis; peptidoglycan biosynthesis.</text>
</comment>
<dbReference type="InterPro" id="IPR036138">
    <property type="entry name" value="PBP_dimer_sf"/>
</dbReference>
<evidence type="ECO:0000256" key="7">
    <source>
        <dbReference type="SAM" id="Coils"/>
    </source>
</evidence>
<evidence type="ECO:0000259" key="10">
    <source>
        <dbReference type="Pfam" id="PF03717"/>
    </source>
</evidence>
<dbReference type="PANTHER" id="PTHR30627:SF25">
    <property type="entry name" value="PENICILLIN-BINDING PROTEIN 3"/>
    <property type="match status" value="1"/>
</dbReference>
<dbReference type="Gene3D" id="3.10.450.100">
    <property type="entry name" value="NTF2-like, domain 1"/>
    <property type="match status" value="1"/>
</dbReference>
<evidence type="ECO:0000256" key="6">
    <source>
        <dbReference type="ARBA" id="ARBA00034000"/>
    </source>
</evidence>
<evidence type="ECO:0000256" key="2">
    <source>
        <dbReference type="ARBA" id="ARBA00004752"/>
    </source>
</evidence>
<dbReference type="SUPFAM" id="SSF56601">
    <property type="entry name" value="beta-lactamase/transpeptidase-like"/>
    <property type="match status" value="1"/>
</dbReference>
<comment type="similarity">
    <text evidence="3">Belongs to the transpeptidase family.</text>
</comment>
<dbReference type="Gene3D" id="3.30.1390.30">
    <property type="entry name" value="Penicillin-binding protein 2a, domain 3"/>
    <property type="match status" value="1"/>
</dbReference>
<keyword evidence="7" id="KW-0175">Coiled coil</keyword>
<reference evidence="13" key="1">
    <citation type="journal article" date="2019" name="Int. J. Syst. Evol. Microbiol.">
        <title>The Global Catalogue of Microorganisms (GCM) 10K type strain sequencing project: providing services to taxonomists for standard genome sequencing and annotation.</title>
        <authorList>
            <consortium name="The Broad Institute Genomics Platform"/>
            <consortium name="The Broad Institute Genome Sequencing Center for Infectious Disease"/>
            <person name="Wu L."/>
            <person name="Ma J."/>
        </authorList>
    </citation>
    <scope>NUCLEOTIDE SEQUENCE [LARGE SCALE GENOMIC DNA]</scope>
    <source>
        <strain evidence="13">KCTC 13193</strain>
    </source>
</reference>
<name>A0ABV7A2S0_9BACI</name>
<dbReference type="Pfam" id="PF05223">
    <property type="entry name" value="MecA_N"/>
    <property type="match status" value="1"/>
</dbReference>
<dbReference type="InterPro" id="IPR007887">
    <property type="entry name" value="MecA_N"/>
</dbReference>
<evidence type="ECO:0000256" key="3">
    <source>
        <dbReference type="ARBA" id="ARBA00007171"/>
    </source>
</evidence>
<dbReference type="SUPFAM" id="SSF56519">
    <property type="entry name" value="Penicillin binding protein dimerisation domain"/>
    <property type="match status" value="1"/>
</dbReference>
<dbReference type="RefSeq" id="WP_390302577.1">
    <property type="nucleotide sequence ID" value="NZ_JBHRRZ010000003.1"/>
</dbReference>
<dbReference type="Gene3D" id="3.40.710.10">
    <property type="entry name" value="DD-peptidase/beta-lactamase superfamily"/>
    <property type="match status" value="1"/>
</dbReference>
<keyword evidence="8" id="KW-0732">Signal</keyword>
<evidence type="ECO:0000256" key="5">
    <source>
        <dbReference type="ARBA" id="ARBA00023136"/>
    </source>
</evidence>
<comment type="caution">
    <text evidence="12">The sequence shown here is derived from an EMBL/GenBank/DDBJ whole genome shotgun (WGS) entry which is preliminary data.</text>
</comment>
<evidence type="ECO:0000259" key="9">
    <source>
        <dbReference type="Pfam" id="PF00905"/>
    </source>
</evidence>
<feature type="chain" id="PRO_5046673127" description="serine-type D-Ala-D-Ala carboxypeptidase" evidence="8">
    <location>
        <begin position="25"/>
        <end position="672"/>
    </location>
</feature>
<dbReference type="InterPro" id="IPR012338">
    <property type="entry name" value="Beta-lactam/transpept-like"/>
</dbReference>
<evidence type="ECO:0000313" key="13">
    <source>
        <dbReference type="Proteomes" id="UP001595387"/>
    </source>
</evidence>
<proteinExistence type="inferred from homology"/>
<dbReference type="Pfam" id="PF03717">
    <property type="entry name" value="PBP_dimer"/>
    <property type="match status" value="1"/>
</dbReference>
<comment type="subcellular location">
    <subcellularLocation>
        <location evidence="1">Membrane</location>
    </subcellularLocation>
</comment>
<feature type="signal peptide" evidence="8">
    <location>
        <begin position="1"/>
        <end position="24"/>
    </location>
</feature>
<dbReference type="Pfam" id="PF00905">
    <property type="entry name" value="Transpeptidase"/>
    <property type="match status" value="1"/>
</dbReference>
<comment type="catalytic activity">
    <reaction evidence="6">
        <text>Preferential cleavage: (Ac)2-L-Lys-D-Ala-|-D-Ala. Also transpeptidation of peptidyl-alanyl moieties that are N-acyl substituents of D-alanine.</text>
        <dbReference type="EC" id="3.4.16.4"/>
    </reaction>
</comment>
<evidence type="ECO:0000256" key="1">
    <source>
        <dbReference type="ARBA" id="ARBA00004370"/>
    </source>
</evidence>
<dbReference type="InterPro" id="IPR005311">
    <property type="entry name" value="PBP_dimer"/>
</dbReference>
<dbReference type="Proteomes" id="UP001595387">
    <property type="component" value="Unassembled WGS sequence"/>
</dbReference>
<protein>
    <recommendedName>
        <fullName evidence="4">serine-type D-Ala-D-Ala carboxypeptidase</fullName>
        <ecNumber evidence="4">3.4.16.4</ecNumber>
    </recommendedName>
</protein>
<accession>A0ABV7A2S0</accession>
<evidence type="ECO:0000256" key="4">
    <source>
        <dbReference type="ARBA" id="ARBA00012448"/>
    </source>
</evidence>
<feature type="domain" description="Penicillin-binding protein dimerisation" evidence="10">
    <location>
        <begin position="159"/>
        <end position="323"/>
    </location>
</feature>
<feature type="domain" description="NTF2-like N-terminal transpeptidase" evidence="11">
    <location>
        <begin position="25"/>
        <end position="150"/>
    </location>
</feature>